<evidence type="ECO:0000256" key="1">
    <source>
        <dbReference type="SAM" id="Coils"/>
    </source>
</evidence>
<organism evidence="2 3">
    <name type="scientific">Lucilia cuprina</name>
    <name type="common">Green bottle fly</name>
    <name type="synonym">Australian sheep blowfly</name>
    <dbReference type="NCBI Taxonomy" id="7375"/>
    <lineage>
        <taxon>Eukaryota</taxon>
        <taxon>Metazoa</taxon>
        <taxon>Ecdysozoa</taxon>
        <taxon>Arthropoda</taxon>
        <taxon>Hexapoda</taxon>
        <taxon>Insecta</taxon>
        <taxon>Pterygota</taxon>
        <taxon>Neoptera</taxon>
        <taxon>Endopterygota</taxon>
        <taxon>Diptera</taxon>
        <taxon>Brachycera</taxon>
        <taxon>Muscomorpha</taxon>
        <taxon>Oestroidea</taxon>
        <taxon>Calliphoridae</taxon>
        <taxon>Luciliinae</taxon>
        <taxon>Lucilia</taxon>
    </lineage>
</organism>
<accession>A0A0L0C8Q4</accession>
<comment type="caution">
    <text evidence="2">The sequence shown here is derived from an EMBL/GenBank/DDBJ whole genome shotgun (WGS) entry which is preliminary data.</text>
</comment>
<dbReference type="InterPro" id="IPR011989">
    <property type="entry name" value="ARM-like"/>
</dbReference>
<feature type="coiled-coil region" evidence="1">
    <location>
        <begin position="768"/>
        <end position="825"/>
    </location>
</feature>
<dbReference type="PANTHER" id="PTHR21356:SF1">
    <property type="entry name" value="ARMADILLO REPEAT-CONTAINING PROTEIN 2"/>
    <property type="match status" value="1"/>
</dbReference>
<dbReference type="AlphaFoldDB" id="A0A0L0C8Q4"/>
<evidence type="ECO:0000313" key="2">
    <source>
        <dbReference type="EMBL" id="KNC28656.1"/>
    </source>
</evidence>
<dbReference type="Gene3D" id="1.25.10.10">
    <property type="entry name" value="Leucine-rich Repeat Variant"/>
    <property type="match status" value="2"/>
</dbReference>
<sequence>MESKKDSKSIGKLRFTLQNTQNVQLPQLEHSLVGLCRRRTSAEMISEAKTFLTDVSPTTNTTTNHNQAASGMSSTNYLCFTLSNTLLLSFLVGGVRVVSTRRPITPRETGRVLYGKVTLPGRPPSAFSKILTRSNDLLGQSSTEKLIDMLKEHAGLKECTEETASHINSILTELYNRVRKNEKHFKKGFILGGLYGLVESSSAKILLAVARVVLALRVSGSNLTGACKLIFKVARSEQNDYLFYDSDLLELLIDGLGRASPLEDPEACIYGYGSIRFLTCSTVQERAELTTIKDFNRNWSEQFELPRKPSTAPNLGEGHTLQTDKQQKEFVEKLSKQDALVVRLSRHGAVQLMILHLQMLNEAGATQKLNGPPLHSLYQLSAALRALADVRQISSSLEQLENPNFNTTKIQLELACPHLVRAAEVTIGEIEVQANIVRTLSVLSEDPDCCHILTNFAGRIGMLLGPCCANFKSNQAEKLLSLISRLGYILGNIMAKYDNARIQFYHNDVAMEYLLNILEIYSKEPLTLHNSLGDTVVDVLIKMIRVLANMSVNSEVGFGLGNAQSLGNILMILLKASQQIKSIKMKQELQELTHATLGALHNLCFYQDKITSTPAHVIESKGSLQSVLSDLAAQLCSILKTNRDEVTQTEITRVLGNLTRNEKARKSFCKSKGLKLVVEILANDATRHLYDLKACTIGILVNLLGDMENRLPLIQLKGPEILLELLRDALQQHSDWFLATIISQAFWNLFIDTPHIEDVCSEVTLDELSDILAEYLDEEKILKNYNNESLPQMWEDFAIVSTDLLERLQSNYDQQSDSIVSLEASDFENDEDDVYIEGM</sequence>
<dbReference type="Proteomes" id="UP000037069">
    <property type="component" value="Unassembled WGS sequence"/>
</dbReference>
<proteinExistence type="predicted"/>
<dbReference type="InterPro" id="IPR038905">
    <property type="entry name" value="ARMC2"/>
</dbReference>
<name>A0A0L0C8Q4_LUCCU</name>
<dbReference type="InterPro" id="IPR016024">
    <property type="entry name" value="ARM-type_fold"/>
</dbReference>
<dbReference type="OMA" id="EACIYAY"/>
<protein>
    <recommendedName>
        <fullName evidence="4">Armadillo repeat-containing protein 2</fullName>
    </recommendedName>
</protein>
<dbReference type="SUPFAM" id="SSF48371">
    <property type="entry name" value="ARM repeat"/>
    <property type="match status" value="1"/>
</dbReference>
<dbReference type="EMBL" id="JRES01000755">
    <property type="protein sequence ID" value="KNC28656.1"/>
    <property type="molecule type" value="Genomic_DNA"/>
</dbReference>
<reference evidence="2 3" key="1">
    <citation type="journal article" date="2015" name="Nat. Commun.">
        <title>Lucilia cuprina genome unlocks parasitic fly biology to underpin future interventions.</title>
        <authorList>
            <person name="Anstead C.A."/>
            <person name="Korhonen P.K."/>
            <person name="Young N.D."/>
            <person name="Hall R.S."/>
            <person name="Jex A.R."/>
            <person name="Murali S.C."/>
            <person name="Hughes D.S."/>
            <person name="Lee S.F."/>
            <person name="Perry T."/>
            <person name="Stroehlein A.J."/>
            <person name="Ansell B.R."/>
            <person name="Breugelmans B."/>
            <person name="Hofmann A."/>
            <person name="Qu J."/>
            <person name="Dugan S."/>
            <person name="Lee S.L."/>
            <person name="Chao H."/>
            <person name="Dinh H."/>
            <person name="Han Y."/>
            <person name="Doddapaneni H.V."/>
            <person name="Worley K.C."/>
            <person name="Muzny D.M."/>
            <person name="Ioannidis P."/>
            <person name="Waterhouse R.M."/>
            <person name="Zdobnov E.M."/>
            <person name="James P.J."/>
            <person name="Bagnall N.H."/>
            <person name="Kotze A.C."/>
            <person name="Gibbs R.A."/>
            <person name="Richards S."/>
            <person name="Batterham P."/>
            <person name="Gasser R.B."/>
        </authorList>
    </citation>
    <scope>NUCLEOTIDE SEQUENCE [LARGE SCALE GENOMIC DNA]</scope>
    <source>
        <strain evidence="2 3">LS</strain>
        <tissue evidence="2">Full body</tissue>
    </source>
</reference>
<dbReference type="OrthoDB" id="247006at2759"/>
<dbReference type="GO" id="GO:0044782">
    <property type="term" value="P:cilium organization"/>
    <property type="evidence" value="ECO:0007669"/>
    <property type="project" value="TreeGrafter"/>
</dbReference>
<evidence type="ECO:0000313" key="3">
    <source>
        <dbReference type="Proteomes" id="UP000037069"/>
    </source>
</evidence>
<dbReference type="STRING" id="7375.A0A0L0C8Q4"/>
<gene>
    <name evidence="2" type="ORF">FF38_04923</name>
</gene>
<keyword evidence="3" id="KW-1185">Reference proteome</keyword>
<keyword evidence="1" id="KW-0175">Coiled coil</keyword>
<evidence type="ECO:0008006" key="4">
    <source>
        <dbReference type="Google" id="ProtNLM"/>
    </source>
</evidence>
<dbReference type="PANTHER" id="PTHR21356">
    <property type="entry name" value="ARMADILLO REPEAT CONTAINING 2"/>
    <property type="match status" value="1"/>
</dbReference>